<dbReference type="SUPFAM" id="SSF55729">
    <property type="entry name" value="Acyl-CoA N-acyltransferases (Nat)"/>
    <property type="match status" value="1"/>
</dbReference>
<sequence length="176" mass="19551">MPPIPVLETPRLTLRGHRREDFAAVAAMWGDLEVARHISGKPSTAEESWARLLRYAGLWHFLGYGYWVVEETGTGAFVGEVGFGNFKREMEPPLGDFPEAGWVLSPASHGKGYATEAIGAALDWADRTLQTAIVCILAPENPASIRVAEKSGFIKQGEGTYKTWPTWFYRREAPTR</sequence>
<proteinExistence type="predicted"/>
<comment type="caution">
    <text evidence="2">The sequence shown here is derived from an EMBL/GenBank/DDBJ whole genome shotgun (WGS) entry which is preliminary data.</text>
</comment>
<reference evidence="3" key="1">
    <citation type="submission" date="2023-08" db="EMBL/GenBank/DDBJ databases">
        <title>Rhodospirillaceae gen. nov., a novel taxon isolated from the Yangtze River Yuezi River estuary sludge.</title>
        <authorList>
            <person name="Ruan L."/>
        </authorList>
    </citation>
    <scope>NUCLEOTIDE SEQUENCE [LARGE SCALE GENOMIC DNA]</scope>
    <source>
        <strain evidence="3">R-7</strain>
    </source>
</reference>
<dbReference type="PANTHER" id="PTHR43792:SF16">
    <property type="entry name" value="N-ACETYLTRANSFERASE DOMAIN-CONTAINING PROTEIN"/>
    <property type="match status" value="1"/>
</dbReference>
<protein>
    <submittedName>
        <fullName evidence="2">GNAT family N-acetyltransferase</fullName>
    </submittedName>
</protein>
<dbReference type="EMBL" id="JAUYVI010000005">
    <property type="protein sequence ID" value="MDQ7249508.1"/>
    <property type="molecule type" value="Genomic_DNA"/>
</dbReference>
<dbReference type="Pfam" id="PF13302">
    <property type="entry name" value="Acetyltransf_3"/>
    <property type="match status" value="1"/>
</dbReference>
<organism evidence="2 3">
    <name type="scientific">Dongia sedimenti</name>
    <dbReference type="NCBI Taxonomy" id="3064282"/>
    <lineage>
        <taxon>Bacteria</taxon>
        <taxon>Pseudomonadati</taxon>
        <taxon>Pseudomonadota</taxon>
        <taxon>Alphaproteobacteria</taxon>
        <taxon>Rhodospirillales</taxon>
        <taxon>Dongiaceae</taxon>
        <taxon>Dongia</taxon>
    </lineage>
</organism>
<dbReference type="InterPro" id="IPR016181">
    <property type="entry name" value="Acyl_CoA_acyltransferase"/>
</dbReference>
<dbReference type="InterPro" id="IPR000182">
    <property type="entry name" value="GNAT_dom"/>
</dbReference>
<evidence type="ECO:0000313" key="3">
    <source>
        <dbReference type="Proteomes" id="UP001230156"/>
    </source>
</evidence>
<dbReference type="Proteomes" id="UP001230156">
    <property type="component" value="Unassembled WGS sequence"/>
</dbReference>
<dbReference type="PANTHER" id="PTHR43792">
    <property type="entry name" value="GNAT FAMILY, PUTATIVE (AFU_ORTHOLOGUE AFUA_3G00765)-RELATED-RELATED"/>
    <property type="match status" value="1"/>
</dbReference>
<evidence type="ECO:0000259" key="1">
    <source>
        <dbReference type="PROSITE" id="PS51186"/>
    </source>
</evidence>
<dbReference type="Gene3D" id="3.40.630.30">
    <property type="match status" value="1"/>
</dbReference>
<dbReference type="PROSITE" id="PS51186">
    <property type="entry name" value="GNAT"/>
    <property type="match status" value="1"/>
</dbReference>
<evidence type="ECO:0000313" key="2">
    <source>
        <dbReference type="EMBL" id="MDQ7249508.1"/>
    </source>
</evidence>
<dbReference type="RefSeq" id="WP_379957552.1">
    <property type="nucleotide sequence ID" value="NZ_JAUYVI010000005.1"/>
</dbReference>
<feature type="domain" description="N-acetyltransferase" evidence="1">
    <location>
        <begin position="12"/>
        <end position="174"/>
    </location>
</feature>
<accession>A0ABU0YS69</accession>
<name>A0ABU0YS69_9PROT</name>
<gene>
    <name evidence="2" type="ORF">Q8A70_17605</name>
</gene>
<dbReference type="InterPro" id="IPR051531">
    <property type="entry name" value="N-acetyltransferase"/>
</dbReference>
<keyword evidence="3" id="KW-1185">Reference proteome</keyword>